<name>A0ABQ2UWK1_9ACTN</name>
<proteinExistence type="predicted"/>
<comment type="caution">
    <text evidence="1">The sequence shown here is derived from an EMBL/GenBank/DDBJ whole genome shotgun (WGS) entry which is preliminary data.</text>
</comment>
<dbReference type="Proteomes" id="UP000654471">
    <property type="component" value="Unassembled WGS sequence"/>
</dbReference>
<evidence type="ECO:0008006" key="3">
    <source>
        <dbReference type="Google" id="ProtNLM"/>
    </source>
</evidence>
<gene>
    <name evidence="1" type="ORF">GCM10010211_19820</name>
</gene>
<keyword evidence="2" id="KW-1185">Reference proteome</keyword>
<evidence type="ECO:0000313" key="2">
    <source>
        <dbReference type="Proteomes" id="UP000654471"/>
    </source>
</evidence>
<reference evidence="2" key="1">
    <citation type="journal article" date="2019" name="Int. J. Syst. Evol. Microbiol.">
        <title>The Global Catalogue of Microorganisms (GCM) 10K type strain sequencing project: providing services to taxonomists for standard genome sequencing and annotation.</title>
        <authorList>
            <consortium name="The Broad Institute Genomics Platform"/>
            <consortium name="The Broad Institute Genome Sequencing Center for Infectious Disease"/>
            <person name="Wu L."/>
            <person name="Ma J."/>
        </authorList>
    </citation>
    <scope>NUCLEOTIDE SEQUENCE [LARGE SCALE GENOMIC DNA]</scope>
    <source>
        <strain evidence="2">JCM 3399</strain>
    </source>
</reference>
<dbReference type="EMBL" id="BMRP01000005">
    <property type="protein sequence ID" value="GGU55175.1"/>
    <property type="molecule type" value="Genomic_DNA"/>
</dbReference>
<protein>
    <recommendedName>
        <fullName evidence="3">Relaxase/mobilization nuclease</fullName>
    </recommendedName>
</protein>
<dbReference type="RefSeq" id="WP_189298510.1">
    <property type="nucleotide sequence ID" value="NZ_BMRP01000005.1"/>
</dbReference>
<accession>A0ABQ2UWK1</accession>
<organism evidence="1 2">
    <name type="scientific">Streptomyces albospinus</name>
    <dbReference type="NCBI Taxonomy" id="285515"/>
    <lineage>
        <taxon>Bacteria</taxon>
        <taxon>Bacillati</taxon>
        <taxon>Actinomycetota</taxon>
        <taxon>Actinomycetes</taxon>
        <taxon>Kitasatosporales</taxon>
        <taxon>Streptomycetaceae</taxon>
        <taxon>Streptomyces</taxon>
    </lineage>
</organism>
<evidence type="ECO:0000313" key="1">
    <source>
        <dbReference type="EMBL" id="GGU55175.1"/>
    </source>
</evidence>
<sequence>MIPYIHEAEFFPSIPLSAALDRPVVEQDVLGDLVVASAPLDSSVAEGGPKEWMFADWEEYLLRPRDLHPYAAGPNINDPEIFHMAVRLHPTDRDLRPPEWAEIAQRLTRVAGLAPAGDEHACRWVAVQARPGRLDVVANLIRGDGAWARQPSPLARTLMEECRRIEADLGLMPAQPHGGRPLTAHLPAQRPALPRTVADQSPPAVAAQLATLMCQLADETNGPIASVRGLVEQFAHRLGELPHAYGPDAARRLEWIARRLHGIQQDLEATAVDLPGAGQRAALVSVTPPAPHSAPARRSR</sequence>